<reference evidence="3" key="1">
    <citation type="journal article" date="2017" name="Nat. Commun.">
        <title>The asparagus genome sheds light on the origin and evolution of a young Y chromosome.</title>
        <authorList>
            <person name="Harkess A."/>
            <person name="Zhou J."/>
            <person name="Xu C."/>
            <person name="Bowers J.E."/>
            <person name="Van der Hulst R."/>
            <person name="Ayyampalayam S."/>
            <person name="Mercati F."/>
            <person name="Riccardi P."/>
            <person name="McKain M.R."/>
            <person name="Kakrana A."/>
            <person name="Tang H."/>
            <person name="Ray J."/>
            <person name="Groenendijk J."/>
            <person name="Arikit S."/>
            <person name="Mathioni S.M."/>
            <person name="Nakano M."/>
            <person name="Shan H."/>
            <person name="Telgmann-Rauber A."/>
            <person name="Kanno A."/>
            <person name="Yue Z."/>
            <person name="Chen H."/>
            <person name="Li W."/>
            <person name="Chen Y."/>
            <person name="Xu X."/>
            <person name="Zhang Y."/>
            <person name="Luo S."/>
            <person name="Chen H."/>
            <person name="Gao J."/>
            <person name="Mao Z."/>
            <person name="Pires J.C."/>
            <person name="Luo M."/>
            <person name="Kudrna D."/>
            <person name="Wing R.A."/>
            <person name="Meyers B.C."/>
            <person name="Yi K."/>
            <person name="Kong H."/>
            <person name="Lavrijsen P."/>
            <person name="Sunseri F."/>
            <person name="Falavigna A."/>
            <person name="Ye Y."/>
            <person name="Leebens-Mack J.H."/>
            <person name="Chen G."/>
        </authorList>
    </citation>
    <scope>NUCLEOTIDE SEQUENCE [LARGE SCALE GENOMIC DNA]</scope>
    <source>
        <strain evidence="3">cv. DH0086</strain>
    </source>
</reference>
<gene>
    <name evidence="2" type="ORF">A4U43_C03F14650</name>
</gene>
<sequence length="199" mass="21851">MSTKVRHRHKSSSFNPAWCLRPPPVTVTTPRNTNICSGNKSPLTSTHGPKKSHRHRRQSPEGPEITVEPTSPRVGCMGQVRRRKAPSSATGSLHSSSSGSSSRSPSVSPQFSLMMLRKSSNSSVNTSLRSSPLSIESEFSLLMLTRGSLGRVLVEEMDPPRPVERKEMKSENSVSLWKRRCGGGKGLQLQMQSMEQISV</sequence>
<dbReference type="Gramene" id="ONK75224">
    <property type="protein sequence ID" value="ONK75224"/>
    <property type="gene ID" value="A4U43_C03F14650"/>
</dbReference>
<feature type="region of interest" description="Disordered" evidence="1">
    <location>
        <begin position="1"/>
        <end position="109"/>
    </location>
</feature>
<feature type="compositionally biased region" description="Polar residues" evidence="1">
    <location>
        <begin position="35"/>
        <end position="47"/>
    </location>
</feature>
<dbReference type="EMBL" id="CM007383">
    <property type="protein sequence ID" value="ONK75224.1"/>
    <property type="molecule type" value="Genomic_DNA"/>
</dbReference>
<feature type="compositionally biased region" description="Basic residues" evidence="1">
    <location>
        <begin position="48"/>
        <end position="57"/>
    </location>
</feature>
<dbReference type="Proteomes" id="UP000243459">
    <property type="component" value="Chromosome 3"/>
</dbReference>
<feature type="compositionally biased region" description="Basic residues" evidence="1">
    <location>
        <begin position="1"/>
        <end position="11"/>
    </location>
</feature>
<dbReference type="OMA" id="PRNTNIC"/>
<accession>A0A5P1FAZ5</accession>
<evidence type="ECO:0000313" key="2">
    <source>
        <dbReference type="EMBL" id="ONK75224.1"/>
    </source>
</evidence>
<proteinExistence type="predicted"/>
<name>A0A5P1FAZ5_ASPOF</name>
<feature type="compositionally biased region" description="Low complexity" evidence="1">
    <location>
        <begin position="86"/>
        <end position="109"/>
    </location>
</feature>
<dbReference type="PANTHER" id="PTHR36323:SF1">
    <property type="entry name" value="MYOTUBULARIN-LIKE PROTEIN"/>
    <property type="match status" value="1"/>
</dbReference>
<dbReference type="PANTHER" id="PTHR36323">
    <property type="entry name" value="MYOTUBULARIN-LIKE PROTEIN"/>
    <property type="match status" value="1"/>
</dbReference>
<dbReference type="AlphaFoldDB" id="A0A5P1FAZ5"/>
<evidence type="ECO:0000313" key="3">
    <source>
        <dbReference type="Proteomes" id="UP000243459"/>
    </source>
</evidence>
<evidence type="ECO:0000256" key="1">
    <source>
        <dbReference type="SAM" id="MobiDB-lite"/>
    </source>
</evidence>
<keyword evidence="3" id="KW-1185">Reference proteome</keyword>
<organism evidence="2 3">
    <name type="scientific">Asparagus officinalis</name>
    <name type="common">Garden asparagus</name>
    <dbReference type="NCBI Taxonomy" id="4686"/>
    <lineage>
        <taxon>Eukaryota</taxon>
        <taxon>Viridiplantae</taxon>
        <taxon>Streptophyta</taxon>
        <taxon>Embryophyta</taxon>
        <taxon>Tracheophyta</taxon>
        <taxon>Spermatophyta</taxon>
        <taxon>Magnoliopsida</taxon>
        <taxon>Liliopsida</taxon>
        <taxon>Asparagales</taxon>
        <taxon>Asparagaceae</taxon>
        <taxon>Asparagoideae</taxon>
        <taxon>Asparagus</taxon>
    </lineage>
</organism>
<protein>
    <submittedName>
        <fullName evidence="2">Uncharacterized protein</fullName>
    </submittedName>
</protein>